<reference evidence="4" key="1">
    <citation type="submission" date="2014-04" db="EMBL/GenBank/DDBJ databases">
        <title>Evolutionary Origins and Diversification of the Mycorrhizal Mutualists.</title>
        <authorList>
            <consortium name="DOE Joint Genome Institute"/>
            <consortium name="Mycorrhizal Genomics Consortium"/>
            <person name="Kohler A."/>
            <person name="Kuo A."/>
            <person name="Nagy L.G."/>
            <person name="Floudas D."/>
            <person name="Copeland A."/>
            <person name="Barry K.W."/>
            <person name="Cichocki N."/>
            <person name="Veneault-Fourrey C."/>
            <person name="LaButti K."/>
            <person name="Lindquist E.A."/>
            <person name="Lipzen A."/>
            <person name="Lundell T."/>
            <person name="Morin E."/>
            <person name="Murat C."/>
            <person name="Riley R."/>
            <person name="Ohm R."/>
            <person name="Sun H."/>
            <person name="Tunlid A."/>
            <person name="Henrissat B."/>
            <person name="Grigoriev I.V."/>
            <person name="Hibbett D.S."/>
            <person name="Martin F."/>
        </authorList>
    </citation>
    <scope>NUCLEOTIDE SEQUENCE [LARGE SCALE GENOMIC DNA]</scope>
    <source>
        <strain evidence="4">FD-334 SS-4</strain>
    </source>
</reference>
<evidence type="ECO:0000313" key="3">
    <source>
        <dbReference type="EMBL" id="KJA29577.1"/>
    </source>
</evidence>
<dbReference type="EMBL" id="KN817518">
    <property type="protein sequence ID" value="KJA29577.1"/>
    <property type="molecule type" value="Genomic_DNA"/>
</dbReference>
<dbReference type="SUPFAM" id="SSF56219">
    <property type="entry name" value="DNase I-like"/>
    <property type="match status" value="1"/>
</dbReference>
<feature type="signal peptide" evidence="1">
    <location>
        <begin position="1"/>
        <end position="19"/>
    </location>
</feature>
<protein>
    <recommendedName>
        <fullName evidence="2">Endonuclease/exonuclease/phosphatase domain-containing protein</fullName>
    </recommendedName>
</protein>
<keyword evidence="1" id="KW-0732">Signal</keyword>
<accession>A0A0D2LNC3</accession>
<dbReference type="Pfam" id="PF03372">
    <property type="entry name" value="Exo_endo_phos"/>
    <property type="match status" value="1"/>
</dbReference>
<organism evidence="3 4">
    <name type="scientific">Hypholoma sublateritium (strain FD-334 SS-4)</name>
    <dbReference type="NCBI Taxonomy" id="945553"/>
    <lineage>
        <taxon>Eukaryota</taxon>
        <taxon>Fungi</taxon>
        <taxon>Dikarya</taxon>
        <taxon>Basidiomycota</taxon>
        <taxon>Agaricomycotina</taxon>
        <taxon>Agaricomycetes</taxon>
        <taxon>Agaricomycetidae</taxon>
        <taxon>Agaricales</taxon>
        <taxon>Agaricineae</taxon>
        <taxon>Strophariaceae</taxon>
        <taxon>Hypholoma</taxon>
    </lineage>
</organism>
<dbReference type="InterPro" id="IPR005135">
    <property type="entry name" value="Endo/exonuclease/phosphatase"/>
</dbReference>
<dbReference type="CDD" id="cd04486">
    <property type="entry name" value="YhcR_OBF_like"/>
    <property type="match status" value="1"/>
</dbReference>
<dbReference type="PANTHER" id="PTHR42834:SF1">
    <property type="entry name" value="ENDONUCLEASE_EXONUCLEASE_PHOSPHATASE FAMILY PROTEIN (AFU_ORTHOLOGUE AFUA_3G09210)"/>
    <property type="match status" value="1"/>
</dbReference>
<sequence>MGKFTSLLVALTYVAVVLSVSITDIQGISWQSPFVGQTVNNLTGIVSAKGTSGFYLLGNKTSDERASNGLFVFTTSTAILKQVNVGNLISLSGKVQEFRSSTAPNDLVGTELGSPSNIVVLSQNNTVTPVILGQDRSPPMQLFSALDVGLDGFLSVPNNVSLIDSVNATLQPDLYGMDFWSSLEGQLVTIPGPIGTAFPNSFGEIWVHGTWGTTGKNSRGGLTMTFGPDGIPDGNPETVIVGAPLDGTKNPATAVGTGFSDITGVVLFQFGFYYVLPLTAPTVISVPNPVIPPSTIVPDFSDACAITFGDYNVENLSPTVAHLPTVAMHIANFLNTPDIVFLQEIQDNDGATDDGVVDANVTLTTLVNSIASFSNVTYAFTSINPVNDQDGGEPGGNIRTAYLYRPERLKLFGGSPAGGSLDPVSATATPSMKPHLNFNPGRIDPTNAVWDASRKPLVAHWETPSGEDFFTINLHLVSKDGGSSTQGNARPPVNLPVDVRTGQVSAVATFVESLLALNPNASVLVAGDCNEFVETRTVFAPFAPILQDIDAVAGIADVERYTYVFDQNSEQLDHAFISSAIVARGGVEVEHVHVNNWSPTLAVRASDHDPTVGKIRIC</sequence>
<evidence type="ECO:0000256" key="1">
    <source>
        <dbReference type="SAM" id="SignalP"/>
    </source>
</evidence>
<dbReference type="Proteomes" id="UP000054270">
    <property type="component" value="Unassembled WGS sequence"/>
</dbReference>
<feature type="chain" id="PRO_5002246591" description="Endonuclease/exonuclease/phosphatase domain-containing protein" evidence="1">
    <location>
        <begin position="20"/>
        <end position="618"/>
    </location>
</feature>
<keyword evidence="4" id="KW-1185">Reference proteome</keyword>
<dbReference type="InterPro" id="IPR036691">
    <property type="entry name" value="Endo/exonu/phosph_ase_sf"/>
</dbReference>
<gene>
    <name evidence="3" type="ORF">HYPSUDRAFT_174278</name>
</gene>
<dbReference type="STRING" id="945553.A0A0D2LNC3"/>
<evidence type="ECO:0000259" key="2">
    <source>
        <dbReference type="Pfam" id="PF03372"/>
    </source>
</evidence>
<dbReference type="Gene3D" id="3.60.10.10">
    <property type="entry name" value="Endonuclease/exonuclease/phosphatase"/>
    <property type="match status" value="1"/>
</dbReference>
<feature type="domain" description="Endonuclease/exonuclease/phosphatase" evidence="2">
    <location>
        <begin position="311"/>
        <end position="608"/>
    </location>
</feature>
<dbReference type="OMA" id="NSFGEFW"/>
<dbReference type="AlphaFoldDB" id="A0A0D2LNC3"/>
<proteinExistence type="predicted"/>
<dbReference type="OrthoDB" id="47488at2759"/>
<dbReference type="GO" id="GO:0003824">
    <property type="term" value="F:catalytic activity"/>
    <property type="evidence" value="ECO:0007669"/>
    <property type="project" value="InterPro"/>
</dbReference>
<dbReference type="PANTHER" id="PTHR42834">
    <property type="entry name" value="ENDONUCLEASE/EXONUCLEASE/PHOSPHATASE FAMILY PROTEIN (AFU_ORTHOLOGUE AFUA_3G09210)"/>
    <property type="match status" value="1"/>
</dbReference>
<evidence type="ECO:0000313" key="4">
    <source>
        <dbReference type="Proteomes" id="UP000054270"/>
    </source>
</evidence>
<name>A0A0D2LNC3_HYPSF</name>